<comment type="caution">
    <text evidence="9">The sequence shown here is derived from an EMBL/GenBank/DDBJ whole genome shotgun (WGS) entry which is preliminary data.</text>
</comment>
<evidence type="ECO:0000313" key="10">
    <source>
        <dbReference type="Proteomes" id="UP000318509"/>
    </source>
</evidence>
<accession>A0A537JYP1</accession>
<dbReference type="Proteomes" id="UP000318509">
    <property type="component" value="Unassembled WGS sequence"/>
</dbReference>
<evidence type="ECO:0000256" key="5">
    <source>
        <dbReference type="ARBA" id="ARBA00023002"/>
    </source>
</evidence>
<protein>
    <submittedName>
        <fullName evidence="9">Histidinol dehydrogenase</fullName>
        <ecNumber evidence="9">1.1.1.23</ecNumber>
    </submittedName>
</protein>
<proteinExistence type="inferred from homology"/>
<evidence type="ECO:0000256" key="6">
    <source>
        <dbReference type="PIRNR" id="PIRNR000099"/>
    </source>
</evidence>
<dbReference type="EMBL" id="VBAK01000137">
    <property type="protein sequence ID" value="TMI88641.1"/>
    <property type="molecule type" value="Genomic_DNA"/>
</dbReference>
<dbReference type="GO" id="GO:0046872">
    <property type="term" value="F:metal ion binding"/>
    <property type="evidence" value="ECO:0007669"/>
    <property type="project" value="UniProtKB-KW"/>
</dbReference>
<dbReference type="GO" id="GO:0000105">
    <property type="term" value="P:L-histidine biosynthetic process"/>
    <property type="evidence" value="ECO:0007669"/>
    <property type="project" value="InterPro"/>
</dbReference>
<reference evidence="9 10" key="1">
    <citation type="journal article" date="2019" name="Nat. Microbiol.">
        <title>Mediterranean grassland soil C-N compound turnover is dependent on rainfall and depth, and is mediated by genomically divergent microorganisms.</title>
        <authorList>
            <person name="Diamond S."/>
            <person name="Andeer P.F."/>
            <person name="Li Z."/>
            <person name="Crits-Christoph A."/>
            <person name="Burstein D."/>
            <person name="Anantharaman K."/>
            <person name="Lane K.R."/>
            <person name="Thomas B.C."/>
            <person name="Pan C."/>
            <person name="Northen T.R."/>
            <person name="Banfield J.F."/>
        </authorList>
    </citation>
    <scope>NUCLEOTIDE SEQUENCE [LARGE SCALE GENOMIC DNA]</scope>
    <source>
        <strain evidence="9">NP_3</strain>
    </source>
</reference>
<dbReference type="GO" id="GO:0051287">
    <property type="term" value="F:NAD binding"/>
    <property type="evidence" value="ECO:0007669"/>
    <property type="project" value="InterPro"/>
</dbReference>
<dbReference type="Gene3D" id="1.20.5.1300">
    <property type="match status" value="1"/>
</dbReference>
<comment type="cofactor">
    <cofactor evidence="1">
        <name>Zn(2+)</name>
        <dbReference type="ChEBI" id="CHEBI:29105"/>
    </cofactor>
</comment>
<dbReference type="PIRSF" id="PIRSF000099">
    <property type="entry name" value="Histidinol_dh"/>
    <property type="match status" value="1"/>
</dbReference>
<dbReference type="FunFam" id="3.40.50.1980:FF:000001">
    <property type="entry name" value="Histidinol dehydrogenase"/>
    <property type="match status" value="1"/>
</dbReference>
<dbReference type="AlphaFoldDB" id="A0A537JYP1"/>
<dbReference type="CDD" id="cd06572">
    <property type="entry name" value="Histidinol_dh"/>
    <property type="match status" value="1"/>
</dbReference>
<dbReference type="EC" id="1.1.1.23" evidence="9"/>
<sequence length="436" mass="46563">MEIQRLSQVAPERLRQILQRSRAEVFDDERAAHVRGIVEDVRRRGDAAIVEHTQRHDGVALSPDRLRVDRQEVTRAYDALDDGLRTALATSIERARRYNEWLRPPALQLEEMEAGLTAGVKFTPVEGVGVYIPSGKGAFPSTCITLVTPAVVAGVEEIAVVLPPRRDGSADPAVLVAADLLGVSQVFRCNGVAGIAGLAFGTATLPRVPLLGGPGNPYVTAAQMAVQAHGVRLLSFLGPTESMIIADASADPDRLALDLLNEAEHGTDSAVILLTAAEGVAAEVVERLPRYLAQLPARRREFAEAALSRYGGAFVTDTLEEAVAFANLYAPEHLQIATRDPYALLERIRNAGEVLLGQDTPFSAGNYAIGVPAALPTGGFARVASGVTVLSYLKATSVARLDAAGLARVRPVVERLGEYEDFPAHVLAVRERGEPG</sequence>
<evidence type="ECO:0000256" key="2">
    <source>
        <dbReference type="ARBA" id="ARBA00010178"/>
    </source>
</evidence>
<evidence type="ECO:0000256" key="7">
    <source>
        <dbReference type="PIRSR" id="PIRSR000099-1"/>
    </source>
</evidence>
<dbReference type="InterPro" id="IPR022695">
    <property type="entry name" value="Histidinol_DH_monofunct"/>
</dbReference>
<dbReference type="InterPro" id="IPR016161">
    <property type="entry name" value="Ald_DH/histidinol_DH"/>
</dbReference>
<dbReference type="Pfam" id="PF00815">
    <property type="entry name" value="Histidinol_dh"/>
    <property type="match status" value="1"/>
</dbReference>
<keyword evidence="4" id="KW-0862">Zinc</keyword>
<dbReference type="Gene3D" id="3.40.50.1980">
    <property type="entry name" value="Nitrogenase molybdenum iron protein domain"/>
    <property type="match status" value="2"/>
</dbReference>
<dbReference type="InterPro" id="IPR012131">
    <property type="entry name" value="Hstdl_DH"/>
</dbReference>
<dbReference type="PRINTS" id="PR00083">
    <property type="entry name" value="HOLDHDRGNASE"/>
</dbReference>
<feature type="active site" description="Proton acceptor" evidence="7">
    <location>
        <position position="332"/>
    </location>
</feature>
<evidence type="ECO:0000256" key="3">
    <source>
        <dbReference type="ARBA" id="ARBA00022723"/>
    </source>
</evidence>
<keyword evidence="3" id="KW-0479">Metal-binding</keyword>
<evidence type="ECO:0000256" key="1">
    <source>
        <dbReference type="ARBA" id="ARBA00001947"/>
    </source>
</evidence>
<organism evidence="9 10">
    <name type="scientific">Candidatus Segetimicrobium genomatis</name>
    <dbReference type="NCBI Taxonomy" id="2569760"/>
    <lineage>
        <taxon>Bacteria</taxon>
        <taxon>Bacillati</taxon>
        <taxon>Candidatus Sysuimicrobiota</taxon>
        <taxon>Candidatus Sysuimicrobiia</taxon>
        <taxon>Candidatus Sysuimicrobiales</taxon>
        <taxon>Candidatus Segetimicrobiaceae</taxon>
        <taxon>Candidatus Segetimicrobium</taxon>
    </lineage>
</organism>
<keyword evidence="5 6" id="KW-0560">Oxidoreductase</keyword>
<feature type="active site" description="Proton acceptor" evidence="7">
    <location>
        <position position="333"/>
    </location>
</feature>
<evidence type="ECO:0000256" key="8">
    <source>
        <dbReference type="RuleBase" id="RU004175"/>
    </source>
</evidence>
<evidence type="ECO:0000256" key="4">
    <source>
        <dbReference type="ARBA" id="ARBA00022833"/>
    </source>
</evidence>
<dbReference type="PANTHER" id="PTHR21256:SF2">
    <property type="entry name" value="HISTIDINE BIOSYNTHESIS TRIFUNCTIONAL PROTEIN"/>
    <property type="match status" value="1"/>
</dbReference>
<dbReference type="NCBIfam" id="TIGR00069">
    <property type="entry name" value="hisD"/>
    <property type="match status" value="1"/>
</dbReference>
<comment type="similarity">
    <text evidence="2 6 8">Belongs to the histidinol dehydrogenase family.</text>
</comment>
<gene>
    <name evidence="9" type="primary">hisD</name>
    <name evidence="9" type="ORF">E6H00_12090</name>
</gene>
<evidence type="ECO:0000313" key="9">
    <source>
        <dbReference type="EMBL" id="TMI88641.1"/>
    </source>
</evidence>
<name>A0A537JYP1_9BACT</name>
<dbReference type="GO" id="GO:0005829">
    <property type="term" value="C:cytosol"/>
    <property type="evidence" value="ECO:0007669"/>
    <property type="project" value="TreeGrafter"/>
</dbReference>
<dbReference type="GO" id="GO:0004399">
    <property type="term" value="F:histidinol dehydrogenase activity"/>
    <property type="evidence" value="ECO:0007669"/>
    <property type="project" value="UniProtKB-EC"/>
</dbReference>
<dbReference type="PANTHER" id="PTHR21256">
    <property type="entry name" value="HISTIDINOL DEHYDROGENASE HDH"/>
    <property type="match status" value="1"/>
</dbReference>
<dbReference type="SUPFAM" id="SSF53720">
    <property type="entry name" value="ALDH-like"/>
    <property type="match status" value="1"/>
</dbReference>